<dbReference type="InterPro" id="IPR051803">
    <property type="entry name" value="TA_system_RelE-like_toxin"/>
</dbReference>
<dbReference type="AlphaFoldDB" id="A0A8B6MA22"/>
<evidence type="ECO:0000313" key="3">
    <source>
        <dbReference type="EMBL" id="VTZ51601.1"/>
    </source>
</evidence>
<reference evidence="3 4" key="1">
    <citation type="submission" date="2019-05" db="EMBL/GenBank/DDBJ databases">
        <authorList>
            <person name="Farhan Ul Haque M."/>
        </authorList>
    </citation>
    <scope>NUCLEOTIDE SEQUENCE [LARGE SCALE GENOMIC DNA]</scope>
    <source>
        <strain evidence="3">2</strain>
    </source>
</reference>
<accession>A0A8B6MA22</accession>
<dbReference type="PANTHER" id="PTHR33755">
    <property type="entry name" value="TOXIN PARE1-RELATED"/>
    <property type="match status" value="1"/>
</dbReference>
<comment type="caution">
    <text evidence="3">The sequence shown here is derived from an EMBL/GenBank/DDBJ whole genome shotgun (WGS) entry which is preliminary data.</text>
</comment>
<dbReference type="Gene3D" id="3.30.2310.20">
    <property type="entry name" value="RelE-like"/>
    <property type="match status" value="1"/>
</dbReference>
<name>A0A8B6MA22_METTU</name>
<protein>
    <submittedName>
        <fullName evidence="3">Plasmid stabilization protein</fullName>
    </submittedName>
</protein>
<gene>
    <name evidence="3" type="ORF">MPC4_400002</name>
</gene>
<evidence type="ECO:0000313" key="4">
    <source>
        <dbReference type="Proteomes" id="UP000485880"/>
    </source>
</evidence>
<evidence type="ECO:0000256" key="2">
    <source>
        <dbReference type="ARBA" id="ARBA00022649"/>
    </source>
</evidence>
<dbReference type="RefSeq" id="WP_174513380.1">
    <property type="nucleotide sequence ID" value="NZ_CABFMQ020000099.1"/>
</dbReference>
<dbReference type="InterPro" id="IPR035093">
    <property type="entry name" value="RelE/ParE_toxin_dom_sf"/>
</dbReference>
<evidence type="ECO:0000256" key="1">
    <source>
        <dbReference type="ARBA" id="ARBA00006226"/>
    </source>
</evidence>
<sequence length="102" mass="11565">MTQVFRSPAAERDLEDIWLTIAADNPAAATRVVQAIGQKIGRLADHPRLGPRRPDIRPTARLLIEGSYLILYETHPDVDDRPVDEIEIVRVVDGRRDLTRPF</sequence>
<proteinExistence type="inferred from homology"/>
<keyword evidence="4" id="KW-1185">Reference proteome</keyword>
<keyword evidence="2" id="KW-1277">Toxin-antitoxin system</keyword>
<organism evidence="3 4">
    <name type="scientific">Methylocella tundrae</name>
    <dbReference type="NCBI Taxonomy" id="227605"/>
    <lineage>
        <taxon>Bacteria</taxon>
        <taxon>Pseudomonadati</taxon>
        <taxon>Pseudomonadota</taxon>
        <taxon>Alphaproteobacteria</taxon>
        <taxon>Hyphomicrobiales</taxon>
        <taxon>Beijerinckiaceae</taxon>
        <taxon>Methylocella</taxon>
    </lineage>
</organism>
<comment type="similarity">
    <text evidence="1">Belongs to the RelE toxin family.</text>
</comment>
<dbReference type="InterPro" id="IPR007712">
    <property type="entry name" value="RelE/ParE_toxin"/>
</dbReference>
<dbReference type="Proteomes" id="UP000485880">
    <property type="component" value="Unassembled WGS sequence"/>
</dbReference>
<dbReference type="Pfam" id="PF05016">
    <property type="entry name" value="ParE_toxin"/>
    <property type="match status" value="1"/>
</dbReference>
<dbReference type="EMBL" id="CABFMQ020000099">
    <property type="protein sequence ID" value="VTZ51601.1"/>
    <property type="molecule type" value="Genomic_DNA"/>
</dbReference>